<evidence type="ECO:0000256" key="4">
    <source>
        <dbReference type="ARBA" id="ARBA00023125"/>
    </source>
</evidence>
<dbReference type="PANTHER" id="PTHR43133:SF58">
    <property type="entry name" value="ECF RNA POLYMERASE SIGMA FACTOR SIGD"/>
    <property type="match status" value="1"/>
</dbReference>
<gene>
    <name evidence="8" type="ORF">GCM10022197_31230</name>
</gene>
<dbReference type="Pfam" id="PF08281">
    <property type="entry name" value="Sigma70_r4_2"/>
    <property type="match status" value="1"/>
</dbReference>
<dbReference type="InterPro" id="IPR007627">
    <property type="entry name" value="RNA_pol_sigma70_r2"/>
</dbReference>
<dbReference type="InterPro" id="IPR013249">
    <property type="entry name" value="RNA_pol_sigma70_r4_t2"/>
</dbReference>
<evidence type="ECO:0000256" key="3">
    <source>
        <dbReference type="ARBA" id="ARBA00023082"/>
    </source>
</evidence>
<evidence type="ECO:0000313" key="8">
    <source>
        <dbReference type="EMBL" id="GAA3572276.1"/>
    </source>
</evidence>
<accession>A0ABP6XU95</accession>
<evidence type="ECO:0000259" key="6">
    <source>
        <dbReference type="Pfam" id="PF04542"/>
    </source>
</evidence>
<evidence type="ECO:0000256" key="1">
    <source>
        <dbReference type="ARBA" id="ARBA00010641"/>
    </source>
</evidence>
<dbReference type="InterPro" id="IPR036388">
    <property type="entry name" value="WH-like_DNA-bd_sf"/>
</dbReference>
<comment type="caution">
    <text evidence="8">The sequence shown here is derived from an EMBL/GenBank/DDBJ whole genome shotgun (WGS) entry which is preliminary data.</text>
</comment>
<evidence type="ECO:0000259" key="7">
    <source>
        <dbReference type="Pfam" id="PF08281"/>
    </source>
</evidence>
<dbReference type="InterPro" id="IPR013324">
    <property type="entry name" value="RNA_pol_sigma_r3/r4-like"/>
</dbReference>
<keyword evidence="5" id="KW-0804">Transcription</keyword>
<dbReference type="RefSeq" id="WP_344742500.1">
    <property type="nucleotide sequence ID" value="NZ_BAAAYR010000004.1"/>
</dbReference>
<feature type="domain" description="RNA polymerase sigma-70 region 2" evidence="6">
    <location>
        <begin position="31"/>
        <end position="102"/>
    </location>
</feature>
<dbReference type="SUPFAM" id="SSF88946">
    <property type="entry name" value="Sigma2 domain of RNA polymerase sigma factors"/>
    <property type="match status" value="1"/>
</dbReference>
<organism evidence="8 9">
    <name type="scientific">Microlunatus spumicola</name>
    <dbReference type="NCBI Taxonomy" id="81499"/>
    <lineage>
        <taxon>Bacteria</taxon>
        <taxon>Bacillati</taxon>
        <taxon>Actinomycetota</taxon>
        <taxon>Actinomycetes</taxon>
        <taxon>Propionibacteriales</taxon>
        <taxon>Propionibacteriaceae</taxon>
        <taxon>Microlunatus</taxon>
    </lineage>
</organism>
<dbReference type="EMBL" id="BAAAYR010000004">
    <property type="protein sequence ID" value="GAA3572276.1"/>
    <property type="molecule type" value="Genomic_DNA"/>
</dbReference>
<proteinExistence type="inferred from homology"/>
<evidence type="ECO:0000256" key="5">
    <source>
        <dbReference type="ARBA" id="ARBA00023163"/>
    </source>
</evidence>
<dbReference type="CDD" id="cd06171">
    <property type="entry name" value="Sigma70_r4"/>
    <property type="match status" value="1"/>
</dbReference>
<dbReference type="NCBIfam" id="TIGR02937">
    <property type="entry name" value="sigma70-ECF"/>
    <property type="match status" value="1"/>
</dbReference>
<keyword evidence="3" id="KW-0731">Sigma factor</keyword>
<name>A0ABP6XU95_9ACTN</name>
<dbReference type="InterPro" id="IPR039425">
    <property type="entry name" value="RNA_pol_sigma-70-like"/>
</dbReference>
<dbReference type="InterPro" id="IPR013325">
    <property type="entry name" value="RNA_pol_sigma_r2"/>
</dbReference>
<protein>
    <submittedName>
        <fullName evidence="8">Sigma-70 family RNA polymerase sigma factor</fullName>
    </submittedName>
</protein>
<dbReference type="Gene3D" id="1.10.10.10">
    <property type="entry name" value="Winged helix-like DNA-binding domain superfamily/Winged helix DNA-binding domain"/>
    <property type="match status" value="1"/>
</dbReference>
<dbReference type="SUPFAM" id="SSF88659">
    <property type="entry name" value="Sigma3 and sigma4 domains of RNA polymerase sigma factors"/>
    <property type="match status" value="1"/>
</dbReference>
<evidence type="ECO:0000256" key="2">
    <source>
        <dbReference type="ARBA" id="ARBA00023015"/>
    </source>
</evidence>
<comment type="similarity">
    <text evidence="1">Belongs to the sigma-70 factor family. ECF subfamily.</text>
</comment>
<dbReference type="Proteomes" id="UP001500767">
    <property type="component" value="Unassembled WGS sequence"/>
</dbReference>
<sequence>MPNTDLSQALSDHDLVARARAGEVVAMNLLITAVRKAVHRYTRARLSTYSGGAEVAEDVTQEVCLAVVDVLPRYQDHGAPFAALVYAIASNKVADAQRRYARTPVHVVEELPEQAEPALGPEQQTMVRSDVEAALALLERLPPRMAQVVRLRAEGLSADEVGAIVGLTANAVRVTQHRALTRLRRLVADSADHRERFSDRATTRPDVRVAA</sequence>
<keyword evidence="2" id="KW-0805">Transcription regulation</keyword>
<keyword evidence="4" id="KW-0238">DNA-binding</keyword>
<dbReference type="Gene3D" id="1.10.1740.10">
    <property type="match status" value="1"/>
</dbReference>
<dbReference type="Pfam" id="PF04542">
    <property type="entry name" value="Sigma70_r2"/>
    <property type="match status" value="1"/>
</dbReference>
<keyword evidence="9" id="KW-1185">Reference proteome</keyword>
<evidence type="ECO:0000313" key="9">
    <source>
        <dbReference type="Proteomes" id="UP001500767"/>
    </source>
</evidence>
<dbReference type="PANTHER" id="PTHR43133">
    <property type="entry name" value="RNA POLYMERASE ECF-TYPE SIGMA FACTO"/>
    <property type="match status" value="1"/>
</dbReference>
<feature type="domain" description="RNA polymerase sigma factor 70 region 4 type 2" evidence="7">
    <location>
        <begin position="133"/>
        <end position="183"/>
    </location>
</feature>
<reference evidence="9" key="1">
    <citation type="journal article" date="2019" name="Int. J. Syst. Evol. Microbiol.">
        <title>The Global Catalogue of Microorganisms (GCM) 10K type strain sequencing project: providing services to taxonomists for standard genome sequencing and annotation.</title>
        <authorList>
            <consortium name="The Broad Institute Genomics Platform"/>
            <consortium name="The Broad Institute Genome Sequencing Center for Infectious Disease"/>
            <person name="Wu L."/>
            <person name="Ma J."/>
        </authorList>
    </citation>
    <scope>NUCLEOTIDE SEQUENCE [LARGE SCALE GENOMIC DNA]</scope>
    <source>
        <strain evidence="9">JCM 16540</strain>
    </source>
</reference>
<dbReference type="InterPro" id="IPR014284">
    <property type="entry name" value="RNA_pol_sigma-70_dom"/>
</dbReference>